<comment type="caution">
    <text evidence="2">The sequence shown here is derived from an EMBL/GenBank/DDBJ whole genome shotgun (WGS) entry which is preliminary data.</text>
</comment>
<dbReference type="AlphaFoldDB" id="A0A0F9L5S2"/>
<gene>
    <name evidence="2" type="ORF">LCGC14_1317530</name>
</gene>
<dbReference type="EMBL" id="LAZR01007832">
    <property type="protein sequence ID" value="KKM82641.1"/>
    <property type="molecule type" value="Genomic_DNA"/>
</dbReference>
<organism evidence="2">
    <name type="scientific">marine sediment metagenome</name>
    <dbReference type="NCBI Taxonomy" id="412755"/>
    <lineage>
        <taxon>unclassified sequences</taxon>
        <taxon>metagenomes</taxon>
        <taxon>ecological metagenomes</taxon>
    </lineage>
</organism>
<evidence type="ECO:0000313" key="2">
    <source>
        <dbReference type="EMBL" id="KKM82641.1"/>
    </source>
</evidence>
<accession>A0A0F9L5S2</accession>
<feature type="region of interest" description="Disordered" evidence="1">
    <location>
        <begin position="1"/>
        <end position="27"/>
    </location>
</feature>
<name>A0A0F9L5S2_9ZZZZ</name>
<proteinExistence type="predicted"/>
<protein>
    <submittedName>
        <fullName evidence="2">Uncharacterized protein</fullName>
    </submittedName>
</protein>
<feature type="compositionally biased region" description="Basic and acidic residues" evidence="1">
    <location>
        <begin position="1"/>
        <end position="10"/>
    </location>
</feature>
<reference evidence="2" key="1">
    <citation type="journal article" date="2015" name="Nature">
        <title>Complex archaea that bridge the gap between prokaryotes and eukaryotes.</title>
        <authorList>
            <person name="Spang A."/>
            <person name="Saw J.H."/>
            <person name="Jorgensen S.L."/>
            <person name="Zaremba-Niedzwiedzka K."/>
            <person name="Martijn J."/>
            <person name="Lind A.E."/>
            <person name="van Eijk R."/>
            <person name="Schleper C."/>
            <person name="Guy L."/>
            <person name="Ettema T.J."/>
        </authorList>
    </citation>
    <scope>NUCLEOTIDE SEQUENCE</scope>
</reference>
<evidence type="ECO:0000256" key="1">
    <source>
        <dbReference type="SAM" id="MobiDB-lite"/>
    </source>
</evidence>
<sequence>MDPNEWREKAQTLGAARIGSGMTANAPKRKKNYEGIRAALDGLTIEDRTPNWEENIEGRLKPVVRAQKEAAGKL</sequence>